<evidence type="ECO:0000313" key="6">
    <source>
        <dbReference type="Proteomes" id="UP001596023"/>
    </source>
</evidence>
<comment type="caution">
    <text evidence="5">The sequence shown here is derived from an EMBL/GenBank/DDBJ whole genome shotgun (WGS) entry which is preliminary data.</text>
</comment>
<accession>A0ABV9KU62</accession>
<keyword evidence="3" id="KW-0326">Glycosidase</keyword>
<dbReference type="Pfam" id="PF00251">
    <property type="entry name" value="Glyco_hydro_32N"/>
    <property type="match status" value="1"/>
</dbReference>
<dbReference type="PROSITE" id="PS51257">
    <property type="entry name" value="PROKAR_LIPOPROTEIN"/>
    <property type="match status" value="1"/>
</dbReference>
<sequence>MGKKLTLNVVLVFTVISITASCCIGGKTPVKVNLLSNSWTFESTQPASGTLSMQSAEAELSLPADTMKGFTIKFKVDLKKIEGEKEILNIPEMIRVCLRQHDVQDRKRQNYPAYKMADGSVPVLEAILKLQLPTANNPIEDMTIGIPLAMLDNPEGEHDIVLNFTDAHFTMYVDGKALDNDYPLGYPVVRGKSNWKINTEYVKNAEFFYPYIPAKRVESKNAETATNIQYWTPEGHNNWVGDVATLYHNGRYHIFYLYDRREHGSKFGRGGHYFEHISTADFKTWTEHEAAAPIEEQWETLGTGTPFVFNGKLCISYGLHTTRIYPSEKTTLPMLWDELNKNGKTGSHDYKTIAGIPAGSTYSISEDGVTNFKKTHILFHPCENPSVYTNPEGTLRMIANYGSKGTWESENIDGGWHCIDPDFPRGGDCTFYFRWNKFDYILGGFNWMWSKPATDPENSYVDIVQQGVDYYNGLSVPAVSEIKDGRFLMAGWVKMRNWGGSLNIYELIQLPDGRIGSKWMDEIVPATTKSKNLDNNDKIVQPTGEKPFMLTFDVHPSDIKNGKMSVLLLPENGDKGACEFQIRLDGMYAQYANGSLSNYSGKEKSLREGGAPHGAHNYAIEKLIDTDKPFTVRMVVKNSNKFGGALIDTEIAGKRTMISYRPDLTVSNLRFRTEGADVKNIKIAELIE</sequence>
<dbReference type="SUPFAM" id="SSF75005">
    <property type="entry name" value="Arabinanase/levansucrase/invertase"/>
    <property type="match status" value="1"/>
</dbReference>
<dbReference type="Gene3D" id="2.115.10.20">
    <property type="entry name" value="Glycosyl hydrolase domain, family 43"/>
    <property type="match status" value="1"/>
</dbReference>
<evidence type="ECO:0000259" key="4">
    <source>
        <dbReference type="Pfam" id="PF00251"/>
    </source>
</evidence>
<feature type="domain" description="Glycosyl hydrolase family 32 N-terminal" evidence="4">
    <location>
        <begin position="237"/>
        <end position="342"/>
    </location>
</feature>
<dbReference type="InterPro" id="IPR013148">
    <property type="entry name" value="Glyco_hydro_32_N"/>
</dbReference>
<organism evidence="5 6">
    <name type="scientific">Dysgonomonas termitidis</name>
    <dbReference type="NCBI Taxonomy" id="1516126"/>
    <lineage>
        <taxon>Bacteria</taxon>
        <taxon>Pseudomonadati</taxon>
        <taxon>Bacteroidota</taxon>
        <taxon>Bacteroidia</taxon>
        <taxon>Bacteroidales</taxon>
        <taxon>Dysgonomonadaceae</taxon>
        <taxon>Dysgonomonas</taxon>
    </lineage>
</organism>
<dbReference type="Proteomes" id="UP001596023">
    <property type="component" value="Unassembled WGS sequence"/>
</dbReference>
<protein>
    <recommendedName>
        <fullName evidence="4">Glycosyl hydrolase family 32 N-terminal domain-containing protein</fullName>
    </recommendedName>
</protein>
<evidence type="ECO:0000256" key="1">
    <source>
        <dbReference type="ARBA" id="ARBA00009902"/>
    </source>
</evidence>
<proteinExistence type="inferred from homology"/>
<dbReference type="InterPro" id="IPR023296">
    <property type="entry name" value="Glyco_hydro_beta-prop_sf"/>
</dbReference>
<gene>
    <name evidence="5" type="ORF">ACFO6W_08460</name>
</gene>
<comment type="similarity">
    <text evidence="1">Belongs to the glycosyl hydrolase 32 family.</text>
</comment>
<evidence type="ECO:0000313" key="5">
    <source>
        <dbReference type="EMBL" id="MFC4673719.1"/>
    </source>
</evidence>
<name>A0ABV9KU62_9BACT</name>
<dbReference type="RefSeq" id="WP_379995266.1">
    <property type="nucleotide sequence ID" value="NZ_JBHSGN010000062.1"/>
</dbReference>
<reference evidence="6" key="1">
    <citation type="journal article" date="2019" name="Int. J. Syst. Evol. Microbiol.">
        <title>The Global Catalogue of Microorganisms (GCM) 10K type strain sequencing project: providing services to taxonomists for standard genome sequencing and annotation.</title>
        <authorList>
            <consortium name="The Broad Institute Genomics Platform"/>
            <consortium name="The Broad Institute Genome Sequencing Center for Infectious Disease"/>
            <person name="Wu L."/>
            <person name="Ma J."/>
        </authorList>
    </citation>
    <scope>NUCLEOTIDE SEQUENCE [LARGE SCALE GENOMIC DNA]</scope>
    <source>
        <strain evidence="6">CCUG 66188</strain>
    </source>
</reference>
<keyword evidence="6" id="KW-1185">Reference proteome</keyword>
<evidence type="ECO:0000256" key="2">
    <source>
        <dbReference type="ARBA" id="ARBA00022801"/>
    </source>
</evidence>
<evidence type="ECO:0000256" key="3">
    <source>
        <dbReference type="ARBA" id="ARBA00023295"/>
    </source>
</evidence>
<keyword evidence="2" id="KW-0378">Hydrolase</keyword>
<dbReference type="EMBL" id="JBHSGN010000062">
    <property type="protein sequence ID" value="MFC4673719.1"/>
    <property type="molecule type" value="Genomic_DNA"/>
</dbReference>